<dbReference type="FunFam" id="3.40.605.10:FF:000004">
    <property type="entry name" value="Aldehyde dehydrogenase"/>
    <property type="match status" value="1"/>
</dbReference>
<dbReference type="Pfam" id="PF00171">
    <property type="entry name" value="Aldedh"/>
    <property type="match status" value="1"/>
</dbReference>
<keyword evidence="2" id="KW-0521">NADP</keyword>
<dbReference type="InterPro" id="IPR015590">
    <property type="entry name" value="Aldehyde_DH_dom"/>
</dbReference>
<comment type="caution">
    <text evidence="10">The sequence shown here is derived from an EMBL/GenBank/DDBJ whole genome shotgun (WGS) entry which is preliminary data.</text>
</comment>
<evidence type="ECO:0000313" key="11">
    <source>
        <dbReference type="Proteomes" id="UP000243002"/>
    </source>
</evidence>
<feature type="active site" evidence="6 7">
    <location>
        <position position="199"/>
    </location>
</feature>
<evidence type="ECO:0000259" key="9">
    <source>
        <dbReference type="Pfam" id="PF00171"/>
    </source>
</evidence>
<dbReference type="InterPro" id="IPR012394">
    <property type="entry name" value="Aldehyde_DH_NAD(P)"/>
</dbReference>
<dbReference type="Gene3D" id="3.40.309.10">
    <property type="entry name" value="Aldehyde Dehydrogenase, Chain A, domain 2"/>
    <property type="match status" value="1"/>
</dbReference>
<keyword evidence="11" id="KW-1185">Reference proteome</keyword>
<evidence type="ECO:0000256" key="7">
    <source>
        <dbReference type="PROSITE-ProRule" id="PRU10007"/>
    </source>
</evidence>
<dbReference type="Proteomes" id="UP000243002">
    <property type="component" value="Unassembled WGS sequence"/>
</dbReference>
<proteinExistence type="inferred from homology"/>
<keyword evidence="4" id="KW-0520">NAD</keyword>
<dbReference type="EMBL" id="PXXO01000003">
    <property type="protein sequence ID" value="PSJ06668.1"/>
    <property type="molecule type" value="Genomic_DNA"/>
</dbReference>
<dbReference type="InterPro" id="IPR016161">
    <property type="entry name" value="Ald_DH/histidinol_DH"/>
</dbReference>
<dbReference type="InterPro" id="IPR029510">
    <property type="entry name" value="Ald_DH_CS_GLU"/>
</dbReference>
<reference evidence="10 11" key="1">
    <citation type="journal article" date="2018" name="Environ. Microbiol.">
        <title>Ecological and genomic features of two widespread freshwater picocyanobacteria.</title>
        <authorList>
            <person name="Cabello-Yeves P.J."/>
            <person name="Picazo A."/>
            <person name="Camacho A."/>
            <person name="Callieri C."/>
            <person name="Rosselli R."/>
            <person name="Roda-Garcia J.J."/>
            <person name="Coutinho F.H."/>
            <person name="Rodriguez-Valera F."/>
        </authorList>
    </citation>
    <scope>NUCLEOTIDE SEQUENCE [LARGE SCALE GENOMIC DNA]</scope>
    <source>
        <strain evidence="10 11">Tous</strain>
    </source>
</reference>
<dbReference type="RefSeq" id="WP_106502174.1">
    <property type="nucleotide sequence ID" value="NZ_PXXO01000003.1"/>
</dbReference>
<dbReference type="PROSITE" id="PS00687">
    <property type="entry name" value="ALDEHYDE_DEHYDR_GLU"/>
    <property type="match status" value="1"/>
</dbReference>
<evidence type="ECO:0000256" key="4">
    <source>
        <dbReference type="ARBA" id="ARBA00023027"/>
    </source>
</evidence>
<dbReference type="OrthoDB" id="9762913at2"/>
<dbReference type="InterPro" id="IPR016163">
    <property type="entry name" value="Ald_DH_C"/>
</dbReference>
<dbReference type="FunFam" id="3.40.309.10:FF:000003">
    <property type="entry name" value="Aldehyde dehydrogenase"/>
    <property type="match status" value="1"/>
</dbReference>
<name>A0A2P7MZL7_9CYAN</name>
<dbReference type="GO" id="GO:0004029">
    <property type="term" value="F:aldehyde dehydrogenase (NAD+) activity"/>
    <property type="evidence" value="ECO:0007669"/>
    <property type="project" value="TreeGrafter"/>
</dbReference>
<sequence length="449" mass="48274">MRAPVSTGLTRSLAWRLEQLDRLEGLLRDQEAAVLEALAADLGKPPLEATFELIAVRQELTLTRRQLKRWMAPRPIGLDLALRPGQAWVQTEPLGCVLIIGPWNYPFHLCLRPLVSALAAGNTAVIKPSEHAPHISALLARCLPMAFPAEVVQVVTGDGAVAAELLEQQFDHILFTGGGRVGRLVMAAAARHLTPVTLELGGKSPAIVLADADIATSAKRLAWGKGLNAGQTCIAPDHLLVQPAVREALVAAIAAEWQRFYGSDPLSSEDMGSIVNEAQFQRLEALLAGARSRGQVLAGGRSDPSRRRIEPTLVAIESGDDPLMQEELFGPILPVLAVANLEAALAEVRARPKPLALYLFSHDRAAQQRTLDTTSSGGVCFNDVVMQASGAALPLGGVGESGMGSYHGEAGFLTFSHRRTVLRRPFWLDLPFRYPPYAGKLALVKRLLG</sequence>
<evidence type="ECO:0000313" key="10">
    <source>
        <dbReference type="EMBL" id="PSJ06668.1"/>
    </source>
</evidence>
<dbReference type="GO" id="GO:0005737">
    <property type="term" value="C:cytoplasm"/>
    <property type="evidence" value="ECO:0007669"/>
    <property type="project" value="TreeGrafter"/>
</dbReference>
<dbReference type="GO" id="GO:0006081">
    <property type="term" value="P:aldehyde metabolic process"/>
    <property type="evidence" value="ECO:0007669"/>
    <property type="project" value="InterPro"/>
</dbReference>
<feature type="active site" evidence="6">
    <location>
        <position position="233"/>
    </location>
</feature>
<evidence type="ECO:0000256" key="5">
    <source>
        <dbReference type="PIRNR" id="PIRNR036492"/>
    </source>
</evidence>
<dbReference type="SUPFAM" id="SSF53720">
    <property type="entry name" value="ALDH-like"/>
    <property type="match status" value="1"/>
</dbReference>
<gene>
    <name evidence="10" type="ORF">C7K55_03280</name>
</gene>
<evidence type="ECO:0000256" key="1">
    <source>
        <dbReference type="ARBA" id="ARBA00009986"/>
    </source>
</evidence>
<feature type="domain" description="Aldehyde dehydrogenase" evidence="9">
    <location>
        <begin position="14"/>
        <end position="421"/>
    </location>
</feature>
<protein>
    <recommendedName>
        <fullName evidence="5">Aldehyde dehydrogenase</fullName>
    </recommendedName>
</protein>
<dbReference type="CDD" id="cd07087">
    <property type="entry name" value="ALDH_F3-13-14_CALDH-like"/>
    <property type="match status" value="1"/>
</dbReference>
<evidence type="ECO:0000256" key="6">
    <source>
        <dbReference type="PIRSR" id="PIRSR036492-1"/>
    </source>
</evidence>
<organism evidence="10 11">
    <name type="scientific">Cyanobium usitatum str. Tous</name>
    <dbReference type="NCBI Taxonomy" id="2116684"/>
    <lineage>
        <taxon>Bacteria</taxon>
        <taxon>Bacillati</taxon>
        <taxon>Cyanobacteriota</taxon>
        <taxon>Cyanophyceae</taxon>
        <taxon>Synechococcales</taxon>
        <taxon>Prochlorococcaceae</taxon>
        <taxon>Cyanobium</taxon>
    </lineage>
</organism>
<dbReference type="Gene3D" id="3.40.605.10">
    <property type="entry name" value="Aldehyde Dehydrogenase, Chain A, domain 1"/>
    <property type="match status" value="1"/>
</dbReference>
<dbReference type="AlphaFoldDB" id="A0A2P7MZL7"/>
<evidence type="ECO:0000256" key="2">
    <source>
        <dbReference type="ARBA" id="ARBA00022857"/>
    </source>
</evidence>
<evidence type="ECO:0000256" key="3">
    <source>
        <dbReference type="ARBA" id="ARBA00023002"/>
    </source>
</evidence>
<dbReference type="PANTHER" id="PTHR43570:SF16">
    <property type="entry name" value="ALDEHYDE DEHYDROGENASE TYPE III, ISOFORM Q"/>
    <property type="match status" value="1"/>
</dbReference>
<dbReference type="InterPro" id="IPR016162">
    <property type="entry name" value="Ald_DH_N"/>
</dbReference>
<comment type="similarity">
    <text evidence="1 5 8">Belongs to the aldehyde dehydrogenase family.</text>
</comment>
<accession>A0A2P7MZL7</accession>
<dbReference type="PANTHER" id="PTHR43570">
    <property type="entry name" value="ALDEHYDE DEHYDROGENASE"/>
    <property type="match status" value="1"/>
</dbReference>
<keyword evidence="3 5" id="KW-0560">Oxidoreductase</keyword>
<evidence type="ECO:0000256" key="8">
    <source>
        <dbReference type="RuleBase" id="RU003345"/>
    </source>
</evidence>
<dbReference type="PIRSF" id="PIRSF036492">
    <property type="entry name" value="ALDH"/>
    <property type="match status" value="1"/>
</dbReference>